<reference evidence="1 2" key="1">
    <citation type="journal article" date="2002" name="Nature">
        <title>Comparison of the genomes of two Xanthomonas pathogens with differing host specificities.</title>
        <authorList>
            <person name="da Silva A.C."/>
            <person name="Ferro J.A."/>
            <person name="Reinach F.C."/>
            <person name="Farah C.S."/>
            <person name="Furlan L.R."/>
            <person name="Quaggio R.B."/>
            <person name="Monteiro-Vitorello C.B."/>
            <person name="Van Sluys M.A."/>
            <person name="Almeida N.F."/>
            <person name="Alves L.M."/>
            <person name="do Amaral A.M."/>
            <person name="Bertolini M.C."/>
            <person name="Camargo L.E."/>
            <person name="Camarotte G."/>
            <person name="Cannavan F."/>
            <person name="Cardozo J."/>
            <person name="Chambergo F."/>
            <person name="Ciapina L.P."/>
            <person name="Cicarelli R.M."/>
            <person name="Coutinho L.L."/>
            <person name="Cursino-Santos J.R."/>
            <person name="El-Dorry H."/>
            <person name="Faria J.B."/>
            <person name="Ferreira A.J."/>
            <person name="Ferreira R.C."/>
            <person name="Ferro M.I."/>
            <person name="Formighieri E.F."/>
            <person name="Franco M.C."/>
            <person name="Greggio C.C."/>
            <person name="Gruber A."/>
            <person name="Katsuyama A.M."/>
            <person name="Kishi L.T."/>
            <person name="Leite R.P."/>
            <person name="Lemos E.G."/>
            <person name="Lemos M.V."/>
            <person name="Locali E.C."/>
            <person name="Machado M.A."/>
            <person name="Madeira A.M."/>
            <person name="Martinez-Rossi N.M."/>
            <person name="Martins E.C."/>
            <person name="Meidanis J."/>
            <person name="Menck C.F."/>
            <person name="Miyaki C.Y."/>
            <person name="Moon D.H."/>
            <person name="Moreira L.M."/>
            <person name="Novo M.T."/>
            <person name="Okura V.K."/>
            <person name="Oliveira M.C."/>
            <person name="Oliveira V.R."/>
            <person name="Pereira H.A."/>
            <person name="Rossi A."/>
            <person name="Sena J.A."/>
            <person name="Silva C."/>
            <person name="de Souza R.F."/>
            <person name="Spinola L.A."/>
            <person name="Takita M.A."/>
            <person name="Tamura R.E."/>
            <person name="Teixeira E.C."/>
            <person name="Tezza R.I."/>
            <person name="Trindade dos Santos M."/>
            <person name="Truffi D."/>
            <person name="Tsai S.M."/>
            <person name="White F.F."/>
            <person name="Setubal J.C."/>
            <person name="Kitajima J.P."/>
        </authorList>
    </citation>
    <scope>NUCLEOTIDE SEQUENCE [LARGE SCALE GENOMIC DNA]</scope>
    <source>
        <strain evidence="1 2">306</strain>
    </source>
</reference>
<protein>
    <submittedName>
        <fullName evidence="1">Uncharacterized protein</fullName>
    </submittedName>
</protein>
<name>A0AAI7ZCZ0_XANAC</name>
<dbReference type="AlphaFoldDB" id="A0AAI7ZCZ0"/>
<accession>A0AAI7ZCZ0</accession>
<dbReference type="Proteomes" id="UP000000576">
    <property type="component" value="Chromosome"/>
</dbReference>
<evidence type="ECO:0000313" key="1">
    <source>
        <dbReference type="EMBL" id="AAM35389.1"/>
    </source>
</evidence>
<proteinExistence type="predicted"/>
<organism evidence="1 2">
    <name type="scientific">Xanthomonas axonopodis pv. citri (strain 306)</name>
    <dbReference type="NCBI Taxonomy" id="190486"/>
    <lineage>
        <taxon>Bacteria</taxon>
        <taxon>Pseudomonadati</taxon>
        <taxon>Pseudomonadota</taxon>
        <taxon>Gammaproteobacteria</taxon>
        <taxon>Lysobacterales</taxon>
        <taxon>Lysobacteraceae</taxon>
        <taxon>Xanthomonas</taxon>
    </lineage>
</organism>
<sequence>MVTARRLGIDTRHGRRVSTVSHMTAVDQRGQAAVPGENAHIVAPAEARTQYGHLDPCTIAHARSWRARRETCSAESVVARHARVQVAGLAGATQAIRCVPAHHRQPATRCIPVVALKIAATPRAAQALSTRRVDRCLRVTTWRAAVTVLKDCRRIAQRGSTHTPA</sequence>
<evidence type="ECO:0000313" key="2">
    <source>
        <dbReference type="Proteomes" id="UP000000576"/>
    </source>
</evidence>
<dbReference type="EMBL" id="AE008923">
    <property type="protein sequence ID" value="AAM35389.1"/>
    <property type="molecule type" value="Genomic_DNA"/>
</dbReference>
<dbReference type="KEGG" id="xac:XAC0500"/>
<gene>
    <name evidence="1" type="ordered locus">XAC0500</name>
</gene>